<keyword evidence="5 13" id="KW-0949">S-adenosyl-L-methionine</keyword>
<dbReference type="GO" id="GO:0005829">
    <property type="term" value="C:cytosol"/>
    <property type="evidence" value="ECO:0007669"/>
    <property type="project" value="TreeGrafter"/>
</dbReference>
<evidence type="ECO:0000256" key="9">
    <source>
        <dbReference type="ARBA" id="ARBA00033765"/>
    </source>
</evidence>
<dbReference type="Gene3D" id="3.80.30.20">
    <property type="entry name" value="tm_1862 like domain"/>
    <property type="match status" value="1"/>
</dbReference>
<dbReference type="Pfam" id="PF00919">
    <property type="entry name" value="UPF0004"/>
    <property type="match status" value="1"/>
</dbReference>
<evidence type="ECO:0000256" key="2">
    <source>
        <dbReference type="ARBA" id="ARBA00022485"/>
    </source>
</evidence>
<feature type="domain" description="TRAM" evidence="15">
    <location>
        <begin position="435"/>
        <end position="498"/>
    </location>
</feature>
<keyword evidence="7 13" id="KW-0408">Iron</keyword>
<gene>
    <name evidence="13 18" type="primary">miaB</name>
    <name evidence="18" type="ORF">FSB76_18580</name>
</gene>
<dbReference type="SFLD" id="SFLDF00413">
    <property type="entry name" value="CDK5RAP1"/>
    <property type="match status" value="1"/>
</dbReference>
<dbReference type="PROSITE" id="PS01278">
    <property type="entry name" value="MTTASE_RADICAL"/>
    <property type="match status" value="1"/>
</dbReference>
<comment type="subcellular location">
    <subcellularLocation>
        <location evidence="13">Cytoplasm</location>
    </subcellularLocation>
</comment>
<dbReference type="InterPro" id="IPR006463">
    <property type="entry name" value="MiaB_methiolase"/>
</dbReference>
<dbReference type="InterPro" id="IPR038135">
    <property type="entry name" value="Methylthiotransferase_N_sf"/>
</dbReference>
<dbReference type="InterPro" id="IPR005839">
    <property type="entry name" value="Methylthiotransferase"/>
</dbReference>
<dbReference type="Gene3D" id="3.40.50.12160">
    <property type="entry name" value="Methylthiotransferase, N-terminal domain"/>
    <property type="match status" value="1"/>
</dbReference>
<evidence type="ECO:0000256" key="3">
    <source>
        <dbReference type="ARBA" id="ARBA00022490"/>
    </source>
</evidence>
<comment type="subunit">
    <text evidence="13">Monomer.</text>
</comment>
<dbReference type="EMBL" id="CP042437">
    <property type="protein sequence ID" value="QEC77845.1"/>
    <property type="molecule type" value="Genomic_DNA"/>
</dbReference>
<dbReference type="SMART" id="SM00729">
    <property type="entry name" value="Elp3"/>
    <property type="match status" value="1"/>
</dbReference>
<keyword evidence="3 13" id="KW-0963">Cytoplasm</keyword>
<evidence type="ECO:0000256" key="12">
    <source>
        <dbReference type="ARBA" id="ARBA00081141"/>
    </source>
</evidence>
<keyword evidence="19" id="KW-1185">Reference proteome</keyword>
<dbReference type="AlphaFoldDB" id="A0A5B8W4F1"/>
<feature type="binding site" evidence="13">
    <location>
        <position position="187"/>
    </location>
    <ligand>
        <name>[4Fe-4S] cluster</name>
        <dbReference type="ChEBI" id="CHEBI:49883"/>
        <label>2</label>
        <note>4Fe-4S-S-AdoMet</note>
    </ligand>
</feature>
<feature type="domain" description="MTTase N-terminal" evidence="16">
    <location>
        <begin position="33"/>
        <end position="149"/>
    </location>
</feature>
<dbReference type="SFLD" id="SFLDG01082">
    <property type="entry name" value="B12-binding_domain_containing"/>
    <property type="match status" value="1"/>
</dbReference>
<evidence type="ECO:0000313" key="19">
    <source>
        <dbReference type="Proteomes" id="UP000321362"/>
    </source>
</evidence>
<dbReference type="Pfam" id="PF01938">
    <property type="entry name" value="TRAM"/>
    <property type="match status" value="1"/>
</dbReference>
<keyword evidence="2 13" id="KW-0004">4Fe-4S</keyword>
<evidence type="ECO:0000313" key="18">
    <source>
        <dbReference type="EMBL" id="QEC77845.1"/>
    </source>
</evidence>
<evidence type="ECO:0000256" key="1">
    <source>
        <dbReference type="ARBA" id="ARBA00003234"/>
    </source>
</evidence>
<dbReference type="Proteomes" id="UP000321362">
    <property type="component" value="Chromosome"/>
</dbReference>
<protein>
    <recommendedName>
        <fullName evidence="10 13">tRNA-2-methylthio-N(6)-dimethylallyladenosine synthase</fullName>
        <ecNumber evidence="9 13">2.8.4.3</ecNumber>
    </recommendedName>
    <alternativeName>
        <fullName evidence="12 13">(Dimethylallyl)adenosine tRNA methylthiotransferase MiaB</fullName>
    </alternativeName>
    <alternativeName>
        <fullName evidence="11 13">tRNA-i(6)A37 methylthiotransferase</fullName>
    </alternativeName>
</protein>
<keyword evidence="8 13" id="KW-0411">Iron-sulfur</keyword>
<dbReference type="SFLD" id="SFLDS00029">
    <property type="entry name" value="Radical_SAM"/>
    <property type="match status" value="1"/>
</dbReference>
<organism evidence="18 19">
    <name type="scientific">Mucilaginibacter ginsenosidivorax</name>
    <dbReference type="NCBI Taxonomy" id="862126"/>
    <lineage>
        <taxon>Bacteria</taxon>
        <taxon>Pseudomonadati</taxon>
        <taxon>Bacteroidota</taxon>
        <taxon>Sphingobacteriia</taxon>
        <taxon>Sphingobacteriales</taxon>
        <taxon>Sphingobacteriaceae</taxon>
        <taxon>Mucilaginibacter</taxon>
    </lineage>
</organism>
<dbReference type="PROSITE" id="PS51449">
    <property type="entry name" value="MTTASE_N"/>
    <property type="match status" value="1"/>
</dbReference>
<evidence type="ECO:0000259" key="16">
    <source>
        <dbReference type="PROSITE" id="PS51449"/>
    </source>
</evidence>
<feature type="binding site" evidence="13">
    <location>
        <position position="78"/>
    </location>
    <ligand>
        <name>[4Fe-4S] cluster</name>
        <dbReference type="ChEBI" id="CHEBI:49883"/>
        <label>1</label>
    </ligand>
</feature>
<reference evidence="18 19" key="1">
    <citation type="journal article" date="2013" name="J. Microbiol.">
        <title>Mucilaginibacter ginsenosidivorax sp. nov., with ginsenoside converting activity isolated from sediment.</title>
        <authorList>
            <person name="Kim J.K."/>
            <person name="Choi T.E."/>
            <person name="Liu Q.M."/>
            <person name="Park H.Y."/>
            <person name="Yi T.H."/>
            <person name="Yoon M.H."/>
            <person name="Kim S.C."/>
            <person name="Im W.T."/>
        </authorList>
    </citation>
    <scope>NUCLEOTIDE SEQUENCE [LARGE SCALE GENOMIC DNA]</scope>
    <source>
        <strain evidence="18 19">KHI28</strain>
    </source>
</reference>
<dbReference type="GO" id="GO:0035597">
    <property type="term" value="F:tRNA-2-methylthio-N(6)-dimethylallyladenosine(37) synthase activity"/>
    <property type="evidence" value="ECO:0007669"/>
    <property type="project" value="UniProtKB-EC"/>
</dbReference>
<evidence type="ECO:0000256" key="6">
    <source>
        <dbReference type="ARBA" id="ARBA00022723"/>
    </source>
</evidence>
<proteinExistence type="inferred from homology"/>
<dbReference type="SFLD" id="SFLDG01061">
    <property type="entry name" value="methylthiotransferase"/>
    <property type="match status" value="1"/>
</dbReference>
<sequence length="498" mass="56201">MMDLVLPDKVHDESRQGEALVLEQPVTGKNNGRKLYIESYGCAMNFSDSEIVASILSEQGFETTGDHNLADVIFINTCSIRENAETRVRNRLKEFAITKVKNPGLVVGVLGCMAERLKSKFLEEEKLVDVVVGPDAYRDLPNLIDQVDSGQKAVNVLLSREETYADISPVRLNSNGINAFVSIMRGCDNMCSFCVVPFTRGRERSRDPQSIVAECTDLFDKGYREVTLLGQNVDSYKWKKDSPTQPSPEGRALETEVDQKVSPTGGDLEGAVNFANLLEMVALINPDLRVRFSTSHPKDITDEVLYTIAKYDNICNYIHLPVQSGNTRILDLMNRTYDRDWYINRIDAIRRIIGDCAISTDVITGFCTETDEEHAETVSMMDYVKYDFAYMFKYSERPGTLAAKRYADDIPEEVKQKRLTEIVAKQQEYSYYRAQARVGKVEKVLIEGFSKKSKNDYCGRSDQNAMVIFPVADNYKPGQYVNVLIERTTTATLIGRVV</sequence>
<dbReference type="InterPro" id="IPR013848">
    <property type="entry name" value="Methylthiotransferase_N"/>
</dbReference>
<dbReference type="InterPro" id="IPR058240">
    <property type="entry name" value="rSAM_sf"/>
</dbReference>
<name>A0A5B8W4F1_9SPHI</name>
<evidence type="ECO:0000259" key="15">
    <source>
        <dbReference type="PROSITE" id="PS50926"/>
    </source>
</evidence>
<comment type="similarity">
    <text evidence="13">Belongs to the methylthiotransferase family. MiaB subfamily.</text>
</comment>
<dbReference type="KEGG" id="mgk:FSB76_18580"/>
<keyword evidence="4 13" id="KW-0808">Transferase</keyword>
<dbReference type="RefSeq" id="WP_147055918.1">
    <property type="nucleotide sequence ID" value="NZ_CP042437.1"/>
</dbReference>
<dbReference type="PROSITE" id="PS51918">
    <property type="entry name" value="RADICAL_SAM"/>
    <property type="match status" value="1"/>
</dbReference>
<keyword evidence="6 13" id="KW-0479">Metal-binding</keyword>
<feature type="domain" description="Radical SAM core" evidence="17">
    <location>
        <begin position="173"/>
        <end position="433"/>
    </location>
</feature>
<dbReference type="FunFam" id="3.80.30.20:FF:000001">
    <property type="entry name" value="tRNA-2-methylthio-N(6)-dimethylallyladenosine synthase 2"/>
    <property type="match status" value="1"/>
</dbReference>
<evidence type="ECO:0000256" key="7">
    <source>
        <dbReference type="ARBA" id="ARBA00023004"/>
    </source>
</evidence>
<evidence type="ECO:0000256" key="13">
    <source>
        <dbReference type="HAMAP-Rule" id="MF_01864"/>
    </source>
</evidence>
<evidence type="ECO:0000256" key="4">
    <source>
        <dbReference type="ARBA" id="ARBA00022679"/>
    </source>
</evidence>
<evidence type="ECO:0000256" key="11">
    <source>
        <dbReference type="ARBA" id="ARBA00080698"/>
    </source>
</evidence>
<dbReference type="PANTHER" id="PTHR43020:SF2">
    <property type="entry name" value="MITOCHONDRIAL TRNA METHYLTHIOTRANSFERASE CDK5RAP1"/>
    <property type="match status" value="1"/>
</dbReference>
<dbReference type="Pfam" id="PF04055">
    <property type="entry name" value="Radical_SAM"/>
    <property type="match status" value="1"/>
</dbReference>
<feature type="region of interest" description="Disordered" evidence="14">
    <location>
        <begin position="238"/>
        <end position="262"/>
    </location>
</feature>
<dbReference type="SUPFAM" id="SSF102114">
    <property type="entry name" value="Radical SAM enzymes"/>
    <property type="match status" value="1"/>
</dbReference>
<dbReference type="SFLD" id="SFLDF00273">
    <property type="entry name" value="(dimethylallyl)adenosine_tRNA"/>
    <property type="match status" value="1"/>
</dbReference>
<evidence type="ECO:0000256" key="14">
    <source>
        <dbReference type="SAM" id="MobiDB-lite"/>
    </source>
</evidence>
<feature type="binding site" evidence="13">
    <location>
        <position position="112"/>
    </location>
    <ligand>
        <name>[4Fe-4S] cluster</name>
        <dbReference type="ChEBI" id="CHEBI:49883"/>
        <label>1</label>
    </ligand>
</feature>
<evidence type="ECO:0000259" key="17">
    <source>
        <dbReference type="PROSITE" id="PS51918"/>
    </source>
</evidence>
<dbReference type="GO" id="GO:0051539">
    <property type="term" value="F:4 iron, 4 sulfur cluster binding"/>
    <property type="evidence" value="ECO:0007669"/>
    <property type="project" value="UniProtKB-UniRule"/>
</dbReference>
<evidence type="ECO:0000256" key="10">
    <source>
        <dbReference type="ARBA" id="ARBA00068570"/>
    </source>
</evidence>
<accession>A0A5B8W4F1</accession>
<dbReference type="GO" id="GO:0046872">
    <property type="term" value="F:metal ion binding"/>
    <property type="evidence" value="ECO:0007669"/>
    <property type="project" value="UniProtKB-KW"/>
</dbReference>
<dbReference type="InterPro" id="IPR020612">
    <property type="entry name" value="Methylthiotransferase_CS"/>
</dbReference>
<keyword evidence="13" id="KW-0819">tRNA processing</keyword>
<dbReference type="HAMAP" id="MF_01864">
    <property type="entry name" value="tRNA_metthiotr_MiaB"/>
    <property type="match status" value="1"/>
</dbReference>
<feature type="binding site" evidence="13">
    <location>
        <position position="191"/>
    </location>
    <ligand>
        <name>[4Fe-4S] cluster</name>
        <dbReference type="ChEBI" id="CHEBI:49883"/>
        <label>2</label>
        <note>4Fe-4S-S-AdoMet</note>
    </ligand>
</feature>
<dbReference type="FunFam" id="3.40.50.12160:FF:000003">
    <property type="entry name" value="CDK5 regulatory subunit-associated protein 1"/>
    <property type="match status" value="1"/>
</dbReference>
<dbReference type="PANTHER" id="PTHR43020">
    <property type="entry name" value="CDK5 REGULATORY SUBUNIT-ASSOCIATED PROTEIN 1"/>
    <property type="match status" value="1"/>
</dbReference>
<dbReference type="InterPro" id="IPR006638">
    <property type="entry name" value="Elp3/MiaA/NifB-like_rSAM"/>
</dbReference>
<feature type="binding site" evidence="13">
    <location>
        <position position="194"/>
    </location>
    <ligand>
        <name>[4Fe-4S] cluster</name>
        <dbReference type="ChEBI" id="CHEBI:49883"/>
        <label>2</label>
        <note>4Fe-4S-S-AdoMet</note>
    </ligand>
</feature>
<feature type="binding site" evidence="13">
    <location>
        <position position="42"/>
    </location>
    <ligand>
        <name>[4Fe-4S] cluster</name>
        <dbReference type="ChEBI" id="CHEBI:49883"/>
        <label>1</label>
    </ligand>
</feature>
<dbReference type="InterPro" id="IPR007197">
    <property type="entry name" value="rSAM"/>
</dbReference>
<comment type="cofactor">
    <cofactor evidence="13">
        <name>[4Fe-4S] cluster</name>
        <dbReference type="ChEBI" id="CHEBI:49883"/>
    </cofactor>
    <text evidence="13">Binds 2 [4Fe-4S] clusters. One cluster is coordinated with 3 cysteines and an exchangeable S-adenosyl-L-methionine.</text>
</comment>
<dbReference type="InterPro" id="IPR023404">
    <property type="entry name" value="rSAM_horseshoe"/>
</dbReference>
<comment type="function">
    <text evidence="1 13">Catalyzes the methylthiolation of N6-(dimethylallyl)adenosine (i(6)A), leading to the formation of 2-methylthio-N6-(dimethylallyl)adenosine (ms(2)i(6)A) at position 37 in tRNAs that read codons beginning with uridine.</text>
</comment>
<comment type="catalytic activity">
    <reaction evidence="13">
        <text>N(6)-dimethylallyladenosine(37) in tRNA + (sulfur carrier)-SH + AH2 + 2 S-adenosyl-L-methionine = 2-methylsulfanyl-N(6)-dimethylallyladenosine(37) in tRNA + (sulfur carrier)-H + 5'-deoxyadenosine + L-methionine + A + S-adenosyl-L-homocysteine + 2 H(+)</text>
        <dbReference type="Rhea" id="RHEA:37067"/>
        <dbReference type="Rhea" id="RHEA-COMP:10375"/>
        <dbReference type="Rhea" id="RHEA-COMP:10376"/>
        <dbReference type="Rhea" id="RHEA-COMP:14737"/>
        <dbReference type="Rhea" id="RHEA-COMP:14739"/>
        <dbReference type="ChEBI" id="CHEBI:13193"/>
        <dbReference type="ChEBI" id="CHEBI:15378"/>
        <dbReference type="ChEBI" id="CHEBI:17319"/>
        <dbReference type="ChEBI" id="CHEBI:17499"/>
        <dbReference type="ChEBI" id="CHEBI:29917"/>
        <dbReference type="ChEBI" id="CHEBI:57844"/>
        <dbReference type="ChEBI" id="CHEBI:57856"/>
        <dbReference type="ChEBI" id="CHEBI:59789"/>
        <dbReference type="ChEBI" id="CHEBI:64428"/>
        <dbReference type="ChEBI" id="CHEBI:74415"/>
        <dbReference type="ChEBI" id="CHEBI:74417"/>
        <dbReference type="EC" id="2.8.4.3"/>
    </reaction>
</comment>
<dbReference type="OrthoDB" id="9805215at2"/>
<evidence type="ECO:0000256" key="8">
    <source>
        <dbReference type="ARBA" id="ARBA00023014"/>
    </source>
</evidence>
<dbReference type="EC" id="2.8.4.3" evidence="9 13"/>
<dbReference type="PROSITE" id="PS50926">
    <property type="entry name" value="TRAM"/>
    <property type="match status" value="1"/>
</dbReference>
<evidence type="ECO:0000256" key="5">
    <source>
        <dbReference type="ARBA" id="ARBA00022691"/>
    </source>
</evidence>
<dbReference type="InterPro" id="IPR002792">
    <property type="entry name" value="TRAM_dom"/>
</dbReference>